<feature type="domain" description="ABC transporter" evidence="5">
    <location>
        <begin position="8"/>
        <end position="493"/>
    </location>
</feature>
<accession>A0ABX0SNJ1</accession>
<evidence type="ECO:0000256" key="4">
    <source>
        <dbReference type="ARBA" id="ARBA00022840"/>
    </source>
</evidence>
<dbReference type="PANTHER" id="PTHR43790">
    <property type="entry name" value="CARBOHYDRATE TRANSPORT ATP-BINDING PROTEIN MG119-RELATED"/>
    <property type="match status" value="1"/>
</dbReference>
<keyword evidence="1" id="KW-0813">Transport</keyword>
<keyword evidence="7" id="KW-1185">Reference proteome</keyword>
<keyword evidence="3" id="KW-0547">Nucleotide-binding</keyword>
<dbReference type="InterPro" id="IPR003593">
    <property type="entry name" value="AAA+_ATPase"/>
</dbReference>
<evidence type="ECO:0000259" key="5">
    <source>
        <dbReference type="PROSITE" id="PS50893"/>
    </source>
</evidence>
<dbReference type="SUPFAM" id="SSF52540">
    <property type="entry name" value="P-loop containing nucleoside triphosphate hydrolases"/>
    <property type="match status" value="2"/>
</dbReference>
<evidence type="ECO:0000313" key="6">
    <source>
        <dbReference type="EMBL" id="NIH78473.1"/>
    </source>
</evidence>
<dbReference type="PROSITE" id="PS50893">
    <property type="entry name" value="ABC_TRANSPORTER_2"/>
    <property type="match status" value="1"/>
</dbReference>
<evidence type="ECO:0000256" key="3">
    <source>
        <dbReference type="ARBA" id="ARBA00022741"/>
    </source>
</evidence>
<dbReference type="InterPro" id="IPR050107">
    <property type="entry name" value="ABC_carbohydrate_import_ATPase"/>
</dbReference>
<sequence>MTSGAPVLSLRHVSRRFNGVPALDDVSLDVLPGEVHGLIGENGSGKSTLIKVLAGYYTPEPAAEVRINGEISFVHQNLALIGDLTVAENLWMHAFTRAPLTALTSGRRMRERARTTLLRYGVDLDPAATVGSLNPTDRARLAIVRAGEQIRRLDDAPGLLVLDEPTVFLPREGVEALFQLVSEVVGRGASVLFVSHDLDEVCSLTDRVTVLRDGRKQATVSTRDTGKPRLIELITGHTLDAAPRRETTAAGDVAVRVEGLCSGRLRDVHVSLRRGEIVGFTGLIGSGAEELPYALFGATGRTSGKIVLNGRGQALERLTPAEAVRRGIGLIPADRAGQGSAGSLSVLDNLLLLALDRCRKRGVLHPRTMRDKARRLIDAFDVRPRDPLVPYQTLSGGNQQKVLLAKWFDADPALLLLDEPTQGVDIGAREEIFRLLRRQARAGTCVVLATTDYEQLELVADRVLIVSGGRVVAELTGDEITKTRIAHEVYVSGEGGSPTAGQPRQGGQL</sequence>
<dbReference type="InterPro" id="IPR003439">
    <property type="entry name" value="ABC_transporter-like_ATP-bd"/>
</dbReference>
<keyword evidence="2" id="KW-0677">Repeat</keyword>
<dbReference type="CDD" id="cd03215">
    <property type="entry name" value="ABC_Carb_Monos_II"/>
    <property type="match status" value="1"/>
</dbReference>
<keyword evidence="4 6" id="KW-0067">ATP-binding</keyword>
<name>A0ABX0SNJ1_9PSEU</name>
<dbReference type="SMART" id="SM00382">
    <property type="entry name" value="AAA"/>
    <property type="match status" value="2"/>
</dbReference>
<protein>
    <submittedName>
        <fullName evidence="6">Ribose transport system ATP-binding protein</fullName>
    </submittedName>
</protein>
<dbReference type="Proteomes" id="UP000754495">
    <property type="component" value="Unassembled WGS sequence"/>
</dbReference>
<reference evidence="6 7" key="1">
    <citation type="submission" date="2020-03" db="EMBL/GenBank/DDBJ databases">
        <title>Sequencing the genomes of 1000 actinobacteria strains.</title>
        <authorList>
            <person name="Klenk H.-P."/>
        </authorList>
    </citation>
    <scope>NUCLEOTIDE SEQUENCE [LARGE SCALE GENOMIC DNA]</scope>
    <source>
        <strain evidence="6 7">DSM 45668</strain>
    </source>
</reference>
<dbReference type="InterPro" id="IPR017871">
    <property type="entry name" value="ABC_transporter-like_CS"/>
</dbReference>
<dbReference type="Gene3D" id="3.40.50.300">
    <property type="entry name" value="P-loop containing nucleotide triphosphate hydrolases"/>
    <property type="match status" value="2"/>
</dbReference>
<dbReference type="InterPro" id="IPR027417">
    <property type="entry name" value="P-loop_NTPase"/>
</dbReference>
<dbReference type="PANTHER" id="PTHR43790:SF9">
    <property type="entry name" value="GALACTOFURANOSE TRANSPORTER ATP-BINDING PROTEIN YTFR"/>
    <property type="match status" value="1"/>
</dbReference>
<evidence type="ECO:0000256" key="1">
    <source>
        <dbReference type="ARBA" id="ARBA00022448"/>
    </source>
</evidence>
<dbReference type="RefSeq" id="WP_167111079.1">
    <property type="nucleotide sequence ID" value="NZ_JAANOU010000001.1"/>
</dbReference>
<dbReference type="EMBL" id="JAANOU010000001">
    <property type="protein sequence ID" value="NIH78473.1"/>
    <property type="molecule type" value="Genomic_DNA"/>
</dbReference>
<proteinExistence type="predicted"/>
<gene>
    <name evidence="6" type="ORF">FHX46_001003</name>
</gene>
<evidence type="ECO:0000313" key="7">
    <source>
        <dbReference type="Proteomes" id="UP000754495"/>
    </source>
</evidence>
<dbReference type="GO" id="GO:0005524">
    <property type="term" value="F:ATP binding"/>
    <property type="evidence" value="ECO:0007669"/>
    <property type="project" value="UniProtKB-KW"/>
</dbReference>
<evidence type="ECO:0000256" key="2">
    <source>
        <dbReference type="ARBA" id="ARBA00022737"/>
    </source>
</evidence>
<dbReference type="Pfam" id="PF00005">
    <property type="entry name" value="ABC_tran"/>
    <property type="match status" value="2"/>
</dbReference>
<comment type="caution">
    <text evidence="6">The sequence shown here is derived from an EMBL/GenBank/DDBJ whole genome shotgun (WGS) entry which is preliminary data.</text>
</comment>
<dbReference type="PROSITE" id="PS00211">
    <property type="entry name" value="ABC_TRANSPORTER_1"/>
    <property type="match status" value="1"/>
</dbReference>
<organism evidence="6 7">
    <name type="scientific">Amycolatopsis viridis</name>
    <dbReference type="NCBI Taxonomy" id="185678"/>
    <lineage>
        <taxon>Bacteria</taxon>
        <taxon>Bacillati</taxon>
        <taxon>Actinomycetota</taxon>
        <taxon>Actinomycetes</taxon>
        <taxon>Pseudonocardiales</taxon>
        <taxon>Pseudonocardiaceae</taxon>
        <taxon>Amycolatopsis</taxon>
    </lineage>
</organism>